<evidence type="ECO:0000256" key="1">
    <source>
        <dbReference type="SAM" id="SignalP"/>
    </source>
</evidence>
<reference evidence="3 5" key="1">
    <citation type="submission" date="2015-07" db="EMBL/GenBank/DDBJ databases">
        <authorList>
            <person name="Noorani M."/>
        </authorList>
    </citation>
    <scope>NUCLEOTIDE SEQUENCE [LARGE SCALE GENOMIC DNA]</scope>
    <source>
        <strain evidence="3 5">W1435</strain>
    </source>
</reference>
<organism evidence="3 5">
    <name type="scientific">Prevotella fusca JCM 17724</name>
    <dbReference type="NCBI Taxonomy" id="1236517"/>
    <lineage>
        <taxon>Bacteria</taxon>
        <taxon>Pseudomonadati</taxon>
        <taxon>Bacteroidota</taxon>
        <taxon>Bacteroidia</taxon>
        <taxon>Bacteroidales</taxon>
        <taxon>Prevotellaceae</taxon>
        <taxon>Prevotella</taxon>
    </lineage>
</organism>
<evidence type="ECO:0000259" key="2">
    <source>
        <dbReference type="Pfam" id="PF03544"/>
    </source>
</evidence>
<accession>A0A0K1NJE8</accession>
<dbReference type="eggNOG" id="COG0810">
    <property type="taxonomic scope" value="Bacteria"/>
</dbReference>
<name>A0A0K1NJE8_9BACT</name>
<dbReference type="AlphaFoldDB" id="A0A0K1NJE8"/>
<dbReference type="InterPro" id="IPR037682">
    <property type="entry name" value="TonB_C"/>
</dbReference>
<dbReference type="RefSeq" id="WP_025077576.1">
    <property type="nucleotide sequence ID" value="NZ_BAKO01000002.1"/>
</dbReference>
<evidence type="ECO:0000313" key="5">
    <source>
        <dbReference type="Proteomes" id="UP000060345"/>
    </source>
</evidence>
<sequence>MINRLYTLFLSLFVSLVALAQSAGTIASRDAMLYESSSHLFEKADMLTSVSMELEWPKGLNGSVLPELQRYLTSFFFGQPSDSYEAGWRYFMSQHGKEVWAIRDDADASRCYYDMHLRCLWLEPGRYISFLARLEERNEKAVVSSKHAYFTFDLINNKVLTQKDVFNQTRLWQDAGIRYQFCEVLDATANGYSSDSVDWDRLPNQFALKGQNTLFDLCTGNSGDVYSEVGNDVIDVLFSKNFKKWLKRSLPVAVTEKLPNEAVYTTLPSDSVFPEVQPQFEGSIAVAIGQNLSYTGLSHEALPPGRVFVSFVVDVDGSLKDIVFLTVSNIELNRAVASALQLLKGWKPATRDGKPVACRYNLPLILHFQ</sequence>
<dbReference type="GO" id="GO:0055085">
    <property type="term" value="P:transmembrane transport"/>
    <property type="evidence" value="ECO:0007669"/>
    <property type="project" value="InterPro"/>
</dbReference>
<protein>
    <submittedName>
        <fullName evidence="3">Energy transducer TonB</fullName>
    </submittedName>
</protein>
<gene>
    <name evidence="3" type="ORF">ADJ77_03990</name>
    <name evidence="4" type="ORF">J5A51_11110</name>
</gene>
<feature type="signal peptide" evidence="1">
    <location>
        <begin position="1"/>
        <end position="20"/>
    </location>
</feature>
<dbReference type="EMBL" id="CP072370">
    <property type="protein sequence ID" value="QUB86617.1"/>
    <property type="molecule type" value="Genomic_DNA"/>
</dbReference>
<dbReference type="Proteomes" id="UP000060345">
    <property type="component" value="Chromosome 1"/>
</dbReference>
<dbReference type="Proteomes" id="UP000682005">
    <property type="component" value="Chromosome 1"/>
</dbReference>
<feature type="domain" description="TonB C-terminal" evidence="2">
    <location>
        <begin position="305"/>
        <end position="363"/>
    </location>
</feature>
<dbReference type="Gene3D" id="3.30.1150.10">
    <property type="match status" value="1"/>
</dbReference>
<evidence type="ECO:0000313" key="6">
    <source>
        <dbReference type="Proteomes" id="UP000682005"/>
    </source>
</evidence>
<proteinExistence type="predicted"/>
<dbReference type="OrthoDB" id="1039448at2"/>
<feature type="chain" id="PRO_5044544514" evidence="1">
    <location>
        <begin position="21"/>
        <end position="369"/>
    </location>
</feature>
<reference evidence="4 6" key="2">
    <citation type="submission" date="2021-03" db="EMBL/GenBank/DDBJ databases">
        <title>Human Oral Microbial Genomes.</title>
        <authorList>
            <person name="Johnston C.D."/>
            <person name="Chen T."/>
            <person name="Dewhirst F.E."/>
        </authorList>
    </citation>
    <scope>NUCLEOTIDE SEQUENCE [LARGE SCALE GENOMIC DNA]</scope>
    <source>
        <strain evidence="4 6">W1435</strain>
    </source>
</reference>
<evidence type="ECO:0000313" key="4">
    <source>
        <dbReference type="EMBL" id="QUB86617.1"/>
    </source>
</evidence>
<keyword evidence="1" id="KW-0732">Signal</keyword>
<evidence type="ECO:0000313" key="3">
    <source>
        <dbReference type="EMBL" id="AKU68993.1"/>
    </source>
</evidence>
<dbReference type="KEGG" id="pfus:ADJ77_03990"/>
<dbReference type="Pfam" id="PF03544">
    <property type="entry name" value="TonB_C"/>
    <property type="match status" value="1"/>
</dbReference>
<keyword evidence="6" id="KW-1185">Reference proteome</keyword>
<dbReference type="STRING" id="1236517.ADJ77_03990"/>
<dbReference type="SUPFAM" id="SSF74653">
    <property type="entry name" value="TolA/TonB C-terminal domain"/>
    <property type="match status" value="1"/>
</dbReference>
<dbReference type="EMBL" id="CP012074">
    <property type="protein sequence ID" value="AKU68993.1"/>
    <property type="molecule type" value="Genomic_DNA"/>
</dbReference>